<dbReference type="InterPro" id="IPR020588">
    <property type="entry name" value="RecA_ATP-bd"/>
</dbReference>
<dbReference type="GO" id="GO:0005524">
    <property type="term" value="F:ATP binding"/>
    <property type="evidence" value="ECO:0007669"/>
    <property type="project" value="UniProtKB-UniRule"/>
</dbReference>
<dbReference type="NCBIfam" id="TIGR00416">
    <property type="entry name" value="sms"/>
    <property type="match status" value="1"/>
</dbReference>
<dbReference type="InterPro" id="IPR027417">
    <property type="entry name" value="P-loop_NTPase"/>
</dbReference>
<name>A0A060H2A6_XYLFS</name>
<evidence type="ECO:0000256" key="10">
    <source>
        <dbReference type="ARBA" id="ARBA00023204"/>
    </source>
</evidence>
<dbReference type="FunFam" id="3.40.50.300:FF:000050">
    <property type="entry name" value="DNA repair protein RadA"/>
    <property type="match status" value="1"/>
</dbReference>
<dbReference type="SUPFAM" id="SSF54211">
    <property type="entry name" value="Ribosomal protein S5 domain 2-like"/>
    <property type="match status" value="1"/>
</dbReference>
<evidence type="ECO:0000256" key="9">
    <source>
        <dbReference type="ARBA" id="ARBA00023125"/>
    </source>
</evidence>
<dbReference type="PATRIC" id="fig|155920.8.peg.1048"/>
<protein>
    <recommendedName>
        <fullName evidence="11 12">DNA repair protein RadA</fullName>
    </recommendedName>
</protein>
<evidence type="ECO:0000256" key="6">
    <source>
        <dbReference type="ARBA" id="ARBA00022833"/>
    </source>
</evidence>
<evidence type="ECO:0000256" key="4">
    <source>
        <dbReference type="ARBA" id="ARBA00022771"/>
    </source>
</evidence>
<dbReference type="SUPFAM" id="SSF52540">
    <property type="entry name" value="P-loop containing nucleoside triphosphate hydrolases"/>
    <property type="match status" value="1"/>
</dbReference>
<dbReference type="InterPro" id="IPR020568">
    <property type="entry name" value="Ribosomal_Su5_D2-typ_SF"/>
</dbReference>
<dbReference type="InterPro" id="IPR014721">
    <property type="entry name" value="Ribsml_uS5_D2-typ_fold_subgr"/>
</dbReference>
<comment type="function">
    <text evidence="13">DNA-dependent ATPase involved in processing of recombination intermediates, plays a role in repairing DNA breaks. Stimulates the branch migration of RecA-mediated strand transfer reactions, allowing the 3' invading strand to extend heteroduplex DNA faster. Binds ssDNA in the presence of ADP but not other nucleotides, has ATPase activity that is stimulated by ssDNA and various branched DNA structures, but inhibited by SSB. Does not have RecA's homology-searching function.</text>
</comment>
<sequence length="472" mass="50481">MSTDHEEEHMTKNAASKARIAYVCTECGTEYSKWQGQCTECGTWNCLSQITLGHAGSVKNPTMKHGNWTGQLDPPKITALKDVQHSEQARISTGIGEFDRVLGGGLVAGAVVLIGGDPGIGKSTLLLQALARMASTLPTLYVTGEESLAQVAGRAVRLDLPLEGLNALAETGIESILQHASSAQPRLIVADSVQTLWTEALTAAPGSISQVRESAAQLVRYAKETGTTVFLVGHVTKEGGIAGPRVLEHMVDAVLYFEGESGSRFRLLRAFKNRFGAVNELGVFAMSEKGLKEVANPSAIFLSGRNSDQPGSCVMVTREGTRPLMVEVQALVDTSPLSNPRRVTVGLEQNRLAMLLAVLHRHGNVLVGDQDVFINIVGGIRVQETAADLPVLLAVRSSLCNRALPEKTIAFGEVGLSGEIRPVPNGEERLREAATHGFKRAIVPKANAPKSAIKDMQIIAVERLDQALEASY</sequence>
<feature type="short sequence motif" description="RadA KNRFG motif" evidence="11">
    <location>
        <begin position="272"/>
        <end position="276"/>
    </location>
</feature>
<dbReference type="HAMAP" id="MF_01498">
    <property type="entry name" value="RadA_bact"/>
    <property type="match status" value="1"/>
</dbReference>
<proteinExistence type="inferred from homology"/>
<dbReference type="Gene3D" id="3.30.230.10">
    <property type="match status" value="1"/>
</dbReference>
<evidence type="ECO:0000313" key="16">
    <source>
        <dbReference type="Proteomes" id="UP000027215"/>
    </source>
</evidence>
<evidence type="ECO:0000259" key="14">
    <source>
        <dbReference type="PROSITE" id="PS50162"/>
    </source>
</evidence>
<dbReference type="HOGENOM" id="CLU_018264_0_1_6"/>
<evidence type="ECO:0000256" key="1">
    <source>
        <dbReference type="ARBA" id="ARBA00022723"/>
    </source>
</evidence>
<dbReference type="SMART" id="SM00382">
    <property type="entry name" value="AAA"/>
    <property type="match status" value="1"/>
</dbReference>
<dbReference type="FunFam" id="3.30.230.10:FF:000011">
    <property type="entry name" value="DNA repair protein RadA"/>
    <property type="match status" value="1"/>
</dbReference>
<organism evidence="15 16">
    <name type="scientific">Xylella fastidiosa subsp. sandyi Ann-1</name>
    <dbReference type="NCBI Taxonomy" id="155920"/>
    <lineage>
        <taxon>Bacteria</taxon>
        <taxon>Pseudomonadati</taxon>
        <taxon>Pseudomonadota</taxon>
        <taxon>Gammaproteobacteria</taxon>
        <taxon>Lysobacterales</taxon>
        <taxon>Lysobacteraceae</taxon>
        <taxon>Xylella</taxon>
    </lineage>
</organism>
<keyword evidence="6 13" id="KW-0862">Zinc</keyword>
<accession>A0A060H2A6</accession>
<evidence type="ECO:0000256" key="2">
    <source>
        <dbReference type="ARBA" id="ARBA00022741"/>
    </source>
</evidence>
<dbReference type="GO" id="GO:0016787">
    <property type="term" value="F:hydrolase activity"/>
    <property type="evidence" value="ECO:0007669"/>
    <property type="project" value="UniProtKB-KW"/>
</dbReference>
<dbReference type="EMBL" id="CP006696">
    <property type="protein sequence ID" value="AIC09703.1"/>
    <property type="molecule type" value="Genomic_DNA"/>
</dbReference>
<dbReference type="MEROPS" id="S16.A04"/>
<gene>
    <name evidence="11" type="primary">radA</name>
    <name evidence="15" type="ORF">D934_04345</name>
</gene>
<feature type="region of interest" description="Lon-protease-like" evidence="11">
    <location>
        <begin position="371"/>
        <end position="472"/>
    </location>
</feature>
<dbReference type="Pfam" id="PF13481">
    <property type="entry name" value="AAA_25"/>
    <property type="match status" value="1"/>
</dbReference>
<dbReference type="GO" id="GO:0008270">
    <property type="term" value="F:zinc ion binding"/>
    <property type="evidence" value="ECO:0007669"/>
    <property type="project" value="UniProtKB-KW"/>
</dbReference>
<dbReference type="KEGG" id="xfs:D934_04345"/>
<evidence type="ECO:0000256" key="3">
    <source>
        <dbReference type="ARBA" id="ARBA00022763"/>
    </source>
</evidence>
<dbReference type="GO" id="GO:0005829">
    <property type="term" value="C:cytosol"/>
    <property type="evidence" value="ECO:0007669"/>
    <property type="project" value="TreeGrafter"/>
</dbReference>
<dbReference type="PROSITE" id="PS50162">
    <property type="entry name" value="RECA_2"/>
    <property type="match status" value="1"/>
</dbReference>
<dbReference type="GO" id="GO:0003684">
    <property type="term" value="F:damaged DNA binding"/>
    <property type="evidence" value="ECO:0007669"/>
    <property type="project" value="InterPro"/>
</dbReference>
<keyword evidence="3 11" id="KW-0227">DNA damage</keyword>
<keyword evidence="4 13" id="KW-0863">Zinc-finger</keyword>
<evidence type="ECO:0000313" key="15">
    <source>
        <dbReference type="EMBL" id="AIC09703.1"/>
    </source>
</evidence>
<dbReference type="PRINTS" id="PR01874">
    <property type="entry name" value="DNAREPAIRADA"/>
</dbReference>
<keyword evidence="1 11" id="KW-0479">Metal-binding</keyword>
<dbReference type="CDD" id="cd01121">
    <property type="entry name" value="RadA_SMS_N"/>
    <property type="match status" value="1"/>
</dbReference>
<evidence type="ECO:0000256" key="13">
    <source>
        <dbReference type="RuleBase" id="RU003555"/>
    </source>
</evidence>
<dbReference type="Proteomes" id="UP000027215">
    <property type="component" value="Chromosome"/>
</dbReference>
<feature type="binding site" evidence="11">
    <location>
        <begin position="116"/>
        <end position="123"/>
    </location>
    <ligand>
        <name>ATP</name>
        <dbReference type="ChEBI" id="CHEBI:30616"/>
    </ligand>
</feature>
<evidence type="ECO:0000256" key="5">
    <source>
        <dbReference type="ARBA" id="ARBA00022801"/>
    </source>
</evidence>
<dbReference type="GO" id="GO:0140664">
    <property type="term" value="F:ATP-dependent DNA damage sensor activity"/>
    <property type="evidence" value="ECO:0007669"/>
    <property type="project" value="InterPro"/>
</dbReference>
<keyword evidence="10 11" id="KW-0234">DNA repair</keyword>
<dbReference type="InterPro" id="IPR041166">
    <property type="entry name" value="Rubredoxin_2"/>
</dbReference>
<evidence type="ECO:0000256" key="11">
    <source>
        <dbReference type="HAMAP-Rule" id="MF_01498"/>
    </source>
</evidence>
<evidence type="ECO:0000256" key="12">
    <source>
        <dbReference type="NCBIfam" id="TIGR00416"/>
    </source>
</evidence>
<dbReference type="Pfam" id="PF18073">
    <property type="entry name" value="Zn_ribbon_LapB"/>
    <property type="match status" value="1"/>
</dbReference>
<keyword evidence="7 11" id="KW-0067">ATP-binding</keyword>
<dbReference type="PANTHER" id="PTHR32472:SF10">
    <property type="entry name" value="DNA REPAIR PROTEIN RADA-LIKE PROTEIN"/>
    <property type="match status" value="1"/>
</dbReference>
<comment type="function">
    <text evidence="11">Plays a role in repairing double-strand DNA breaks, probably involving stabilizing or processing branched DNA or blocked replication forks.</text>
</comment>
<dbReference type="Gene3D" id="3.40.50.300">
    <property type="entry name" value="P-loop containing nucleotide triphosphate hydrolases"/>
    <property type="match status" value="1"/>
</dbReference>
<keyword evidence="5" id="KW-0378">Hydrolase</keyword>
<comment type="domain">
    <text evidence="11">The middle region has homology to RecA with ATPase motifs including the RadA KNRFG motif, while the C-terminus is homologous to Lon protease.</text>
</comment>
<dbReference type="Pfam" id="PF13541">
    <property type="entry name" value="ChlI"/>
    <property type="match status" value="1"/>
</dbReference>
<dbReference type="GO" id="GO:0000725">
    <property type="term" value="P:recombinational repair"/>
    <property type="evidence" value="ECO:0007669"/>
    <property type="project" value="UniProtKB-UniRule"/>
</dbReference>
<evidence type="ECO:0000256" key="8">
    <source>
        <dbReference type="ARBA" id="ARBA00023016"/>
    </source>
</evidence>
<keyword evidence="9 11" id="KW-0238">DNA-binding</keyword>
<dbReference type="AlphaFoldDB" id="A0A060H2A6"/>
<dbReference type="InterPro" id="IPR004504">
    <property type="entry name" value="DNA_repair_RadA"/>
</dbReference>
<keyword evidence="8 11" id="KW-0346">Stress response</keyword>
<dbReference type="InterPro" id="IPR003593">
    <property type="entry name" value="AAA+_ATPase"/>
</dbReference>
<comment type="similarity">
    <text evidence="11 13">Belongs to the RecA family. RadA subfamily.</text>
</comment>
<dbReference type="PANTHER" id="PTHR32472">
    <property type="entry name" value="DNA REPAIR PROTEIN RADA"/>
    <property type="match status" value="1"/>
</dbReference>
<keyword evidence="2 11" id="KW-0547">Nucleotide-binding</keyword>
<evidence type="ECO:0000256" key="7">
    <source>
        <dbReference type="ARBA" id="ARBA00022840"/>
    </source>
</evidence>
<feature type="domain" description="RecA family profile 1" evidence="14">
    <location>
        <begin position="87"/>
        <end position="235"/>
    </location>
</feature>
<reference evidence="15 16" key="1">
    <citation type="submission" date="2013-08" db="EMBL/GenBank/DDBJ databases">
        <authorList>
            <person name="Stouthamer R."/>
            <person name="Nunney L."/>
        </authorList>
    </citation>
    <scope>NUCLEOTIDE SEQUENCE [LARGE SCALE GENOMIC DNA]</scope>
    <source>
        <strain evidence="16">ann-1</strain>
    </source>
</reference>